<evidence type="ECO:0000313" key="1">
    <source>
        <dbReference type="EMBL" id="KIW88151.1"/>
    </source>
</evidence>
<proteinExistence type="predicted"/>
<dbReference type="EMBL" id="KN847000">
    <property type="protein sequence ID" value="KIW88151.1"/>
    <property type="molecule type" value="Genomic_DNA"/>
</dbReference>
<dbReference type="HOGENOM" id="CLU_1959323_0_0_1"/>
<accession>A0A0D2EDF8</accession>
<dbReference type="GeneID" id="27704190"/>
<dbReference type="AlphaFoldDB" id="A0A0D2EDF8"/>
<dbReference type="VEuPathDB" id="FungiDB:Z519_11262"/>
<protein>
    <submittedName>
        <fullName evidence="1">Uncharacterized protein</fullName>
    </submittedName>
</protein>
<reference evidence="1" key="1">
    <citation type="submission" date="2015-01" db="EMBL/GenBank/DDBJ databases">
        <title>The Genome Sequence of Cladophialophora bantiana CBS 173.52.</title>
        <authorList>
            <consortium name="The Broad Institute Genomics Platform"/>
            <person name="Cuomo C."/>
            <person name="de Hoog S."/>
            <person name="Gorbushina A."/>
            <person name="Stielow B."/>
            <person name="Teixiera M."/>
            <person name="Abouelleil A."/>
            <person name="Chapman S.B."/>
            <person name="Priest M."/>
            <person name="Young S.K."/>
            <person name="Wortman J."/>
            <person name="Nusbaum C."/>
            <person name="Birren B."/>
        </authorList>
    </citation>
    <scope>NUCLEOTIDE SEQUENCE [LARGE SCALE GENOMIC DNA]</scope>
    <source>
        <strain evidence="1">CBS 173.52</strain>
    </source>
</reference>
<sequence length="128" mass="15132">MGRNLRKPFTSIPKFAAPDLKKRLVADYLHDHMECSNFISVPPSATSETYLISKEEYGLPRWMWIEEFKEDVKSWISRLRAKVRFAIDNYRLKKTFGREITRVNREKQDETLDVARYCWLINTGSEVG</sequence>
<dbReference type="RefSeq" id="XP_016614820.1">
    <property type="nucleotide sequence ID" value="XM_016768974.1"/>
</dbReference>
<organism evidence="1">
    <name type="scientific">Cladophialophora bantiana (strain ATCC 10958 / CBS 173.52 / CDC B-1940 / NIH 8579)</name>
    <name type="common">Xylohypha bantiana</name>
    <dbReference type="NCBI Taxonomy" id="1442370"/>
    <lineage>
        <taxon>Eukaryota</taxon>
        <taxon>Fungi</taxon>
        <taxon>Dikarya</taxon>
        <taxon>Ascomycota</taxon>
        <taxon>Pezizomycotina</taxon>
        <taxon>Eurotiomycetes</taxon>
        <taxon>Chaetothyriomycetidae</taxon>
        <taxon>Chaetothyriales</taxon>
        <taxon>Herpotrichiellaceae</taxon>
        <taxon>Cladophialophora</taxon>
    </lineage>
</organism>
<name>A0A0D2EDF8_CLAB1</name>
<gene>
    <name evidence="1" type="ORF">Z519_11262</name>
</gene>